<dbReference type="KEGG" id="ttr:Tter_2541"/>
<protein>
    <recommendedName>
        <fullName evidence="4">DUF4878 domain-containing protein</fullName>
    </recommendedName>
</protein>
<evidence type="ECO:0008006" key="4">
    <source>
        <dbReference type="Google" id="ProtNLM"/>
    </source>
</evidence>
<reference evidence="3" key="1">
    <citation type="journal article" date="2010" name="Stand. Genomic Sci.">
        <title>Complete genome sequence of 'Thermobaculum terrenum' type strain (YNP1).</title>
        <authorList>
            <person name="Kiss H."/>
            <person name="Cleland D."/>
            <person name="Lapidus A."/>
            <person name="Lucas S."/>
            <person name="Glavina Del Rio T."/>
            <person name="Nolan M."/>
            <person name="Tice H."/>
            <person name="Han C."/>
            <person name="Goodwin L."/>
            <person name="Pitluck S."/>
            <person name="Liolios K."/>
            <person name="Ivanova N."/>
            <person name="Mavromatis K."/>
            <person name="Ovchinnikova G."/>
            <person name="Pati A."/>
            <person name="Chen A."/>
            <person name="Palaniappan K."/>
            <person name="Land M."/>
            <person name="Hauser L."/>
            <person name="Chang Y."/>
            <person name="Jeffries C."/>
            <person name="Lu M."/>
            <person name="Brettin T."/>
            <person name="Detter J."/>
            <person name="Goker M."/>
            <person name="Tindall B."/>
            <person name="Beck B."/>
            <person name="McDermott T."/>
            <person name="Woyke T."/>
            <person name="Bristow J."/>
            <person name="Eisen J."/>
            <person name="Markowitz V."/>
            <person name="Hugenholtz P."/>
            <person name="Kyrpides N."/>
            <person name="Klenk H."/>
            <person name="Cheng J."/>
        </authorList>
    </citation>
    <scope>NUCLEOTIDE SEQUENCE [LARGE SCALE GENOMIC DNA]</scope>
    <source>
        <strain evidence="3">ATCC BAA-798 / YNP1</strain>
    </source>
</reference>
<keyword evidence="1" id="KW-1133">Transmembrane helix</keyword>
<dbReference type="AlphaFoldDB" id="D1CI59"/>
<name>D1CI59_THET1</name>
<gene>
    <name evidence="2" type="ordered locus">Tter_2541</name>
</gene>
<keyword evidence="1" id="KW-0812">Transmembrane</keyword>
<dbReference type="InterPro" id="IPR032710">
    <property type="entry name" value="NTF2-like_dom_sf"/>
</dbReference>
<accession>D1CI59</accession>
<proteinExistence type="predicted"/>
<keyword evidence="3" id="KW-1185">Reference proteome</keyword>
<dbReference type="Gene3D" id="3.10.450.50">
    <property type="match status" value="1"/>
</dbReference>
<feature type="transmembrane region" description="Helical" evidence="1">
    <location>
        <begin position="12"/>
        <end position="36"/>
    </location>
</feature>
<dbReference type="eggNOG" id="ENOG5033CCT">
    <property type="taxonomic scope" value="Bacteria"/>
</dbReference>
<evidence type="ECO:0000313" key="3">
    <source>
        <dbReference type="Proteomes" id="UP000000323"/>
    </source>
</evidence>
<sequence length="163" mass="17957">MAYKLRTRVQRADAGLLILILGGGALILLGLLALAIPSRWGPQLAPPTTPEGVVQRFYLAAYNGDFDRAYSYLSQDAKRRISADDLEQLGSELRGSRIQVGMSKVQDDGARVEVAITRFGPVGPFGPEEWTERRDVYLRREAGTWKITGGAFLLVPKELPVTK</sequence>
<dbReference type="STRING" id="525904.Tter_2541"/>
<dbReference type="HOGENOM" id="CLU_1720116_0_0_0"/>
<dbReference type="Proteomes" id="UP000000323">
    <property type="component" value="Chromosome 2"/>
</dbReference>
<keyword evidence="1" id="KW-0472">Membrane</keyword>
<dbReference type="RefSeq" id="WP_012876461.1">
    <property type="nucleotide sequence ID" value="NC_013526.1"/>
</dbReference>
<evidence type="ECO:0000313" key="2">
    <source>
        <dbReference type="EMBL" id="ACZ43430.1"/>
    </source>
</evidence>
<dbReference type="EMBL" id="CP001826">
    <property type="protein sequence ID" value="ACZ43430.1"/>
    <property type="molecule type" value="Genomic_DNA"/>
</dbReference>
<dbReference type="SUPFAM" id="SSF54427">
    <property type="entry name" value="NTF2-like"/>
    <property type="match status" value="1"/>
</dbReference>
<organism evidence="2 3">
    <name type="scientific">Thermobaculum terrenum (strain ATCC BAA-798 / CCMEE 7001 / YNP1)</name>
    <dbReference type="NCBI Taxonomy" id="525904"/>
    <lineage>
        <taxon>Bacteria</taxon>
        <taxon>Bacillati</taxon>
        <taxon>Chloroflexota</taxon>
        <taxon>Chloroflexia</taxon>
        <taxon>Candidatus Thermobaculales</taxon>
        <taxon>Candidatus Thermobaculaceae</taxon>
        <taxon>Thermobaculum</taxon>
    </lineage>
</organism>
<dbReference type="OrthoDB" id="5118128at2"/>
<evidence type="ECO:0000256" key="1">
    <source>
        <dbReference type="SAM" id="Phobius"/>
    </source>
</evidence>